<dbReference type="OrthoDB" id="5377392at2759"/>
<dbReference type="GO" id="GO:0005524">
    <property type="term" value="F:ATP binding"/>
    <property type="evidence" value="ECO:0007669"/>
    <property type="project" value="InterPro"/>
</dbReference>
<dbReference type="GO" id="GO:0007131">
    <property type="term" value="P:reciprocal meiotic recombination"/>
    <property type="evidence" value="ECO:0000318"/>
    <property type="project" value="GO_Central"/>
</dbReference>
<dbReference type="Pfam" id="PF21180">
    <property type="entry name" value="TOP6A-Spo11_Toprim"/>
    <property type="match status" value="1"/>
</dbReference>
<dbReference type="InterPro" id="IPR013048">
    <property type="entry name" value="Meiotic_Spo11"/>
</dbReference>
<comment type="catalytic activity">
    <reaction evidence="1 12">
        <text>ATP-dependent breakage, passage and rejoining of double-stranded DNA.</text>
        <dbReference type="EC" id="5.6.2.2"/>
    </reaction>
</comment>
<keyword evidence="10 12" id="KW-0413">Isomerase</keyword>
<evidence type="ECO:0000256" key="7">
    <source>
        <dbReference type="ARBA" id="ARBA00022842"/>
    </source>
</evidence>
<evidence type="ECO:0000256" key="8">
    <source>
        <dbReference type="ARBA" id="ARBA00023029"/>
    </source>
</evidence>
<evidence type="ECO:0000313" key="17">
    <source>
        <dbReference type="RefSeq" id="XP_035679033.1"/>
    </source>
</evidence>
<dbReference type="Gene3D" id="3.40.1360.10">
    <property type="match status" value="1"/>
</dbReference>
<dbReference type="EC" id="5.6.2.2" evidence="5"/>
<evidence type="ECO:0000259" key="15">
    <source>
        <dbReference type="Pfam" id="PF21180"/>
    </source>
</evidence>
<dbReference type="PANTHER" id="PTHR10848">
    <property type="entry name" value="MEIOTIC RECOMBINATION PROTEIN SPO11"/>
    <property type="match status" value="1"/>
</dbReference>
<dbReference type="InterPro" id="IPR002815">
    <property type="entry name" value="Spo11/TopoVI_A"/>
</dbReference>
<gene>
    <name evidence="17" type="primary">LOC118417550</name>
</gene>
<dbReference type="GO" id="GO:0003918">
    <property type="term" value="F:DNA topoisomerase type II (double strand cut, ATP-hydrolyzing) activity"/>
    <property type="evidence" value="ECO:0007669"/>
    <property type="project" value="UniProtKB-UniRule"/>
</dbReference>
<evidence type="ECO:0000256" key="13">
    <source>
        <dbReference type="SAM" id="MobiDB-lite"/>
    </source>
</evidence>
<sequence>MTEGDVNFWDSLETLGHELLNREREIVHKRLPSTKKDKSSASDDGENGSRGQVLRAIERLTETMIAALSKGQSPVLTYKDRQNSSNVSFDEDFGVVPSDNPVVKTVDFSAIKSTTRFARTLQVLAISYRLVQTNTYSTKRDVFYNNTKLFGSQRVLDTIVDDIACMLEVPRHSLHILATSKGCVAGDLTLVDSDGSFLDCSVASGGTMVPAHVQHITNLHSNAKFVLVVEKDATFQKLLDDGFCRKLAPCILVTGKGVPDLNTRMLVHKLWKAFHIPVFALVDADPHGMEIMCTYKYGSMALSHESHSLTVPTLKWLGVLPSDVRRLCIQEDVLLPMTDSDRAKARELLRRPYLSAEPLWRRELEEFMTRDRKAEIQSLISISPTFLTDVYIPNKIKFGGWI</sequence>
<keyword evidence="6" id="KW-0479">Metal-binding</keyword>
<dbReference type="SUPFAM" id="SSF56726">
    <property type="entry name" value="DNA topoisomerase IV, alpha subunit"/>
    <property type="match status" value="1"/>
</dbReference>
<dbReference type="GO" id="GO:0042138">
    <property type="term" value="P:meiotic DNA double-strand break formation"/>
    <property type="evidence" value="ECO:0000318"/>
    <property type="project" value="GO_Central"/>
</dbReference>
<evidence type="ECO:0000256" key="4">
    <source>
        <dbReference type="ARBA" id="ARBA00006559"/>
    </source>
</evidence>
<dbReference type="CDD" id="cd00223">
    <property type="entry name" value="TOPRIM_TopoIIB_SPO"/>
    <property type="match status" value="1"/>
</dbReference>
<evidence type="ECO:0000259" key="14">
    <source>
        <dbReference type="Pfam" id="PF04406"/>
    </source>
</evidence>
<evidence type="ECO:0000256" key="5">
    <source>
        <dbReference type="ARBA" id="ARBA00012895"/>
    </source>
</evidence>
<keyword evidence="9 12" id="KW-0238">DNA-binding</keyword>
<feature type="domain" description="Topoisomerase 6 subunit A/Spo11 TOPRIM" evidence="15">
    <location>
        <begin position="225"/>
        <end position="396"/>
    </location>
</feature>
<dbReference type="AlphaFoldDB" id="A0A9J7LA53"/>
<dbReference type="FunFam" id="3.40.1360.10:FF:000003">
    <property type="entry name" value="DNA topoisomerase 6 subunit A"/>
    <property type="match status" value="1"/>
</dbReference>
<dbReference type="KEGG" id="bfo:118417550"/>
<dbReference type="Pfam" id="PF04406">
    <property type="entry name" value="TP6A_N"/>
    <property type="match status" value="1"/>
</dbReference>
<feature type="domain" description="Spo11/DNA topoisomerase VI subunit A N-terminal" evidence="14">
    <location>
        <begin position="116"/>
        <end position="176"/>
    </location>
</feature>
<dbReference type="PANTHER" id="PTHR10848:SF0">
    <property type="entry name" value="MEIOTIC RECOMBINATION PROTEIN SPO11"/>
    <property type="match status" value="1"/>
</dbReference>
<evidence type="ECO:0000256" key="12">
    <source>
        <dbReference type="PROSITE-ProRule" id="PRU01385"/>
    </source>
</evidence>
<reference evidence="17" key="2">
    <citation type="submission" date="2025-08" db="UniProtKB">
        <authorList>
            <consortium name="RefSeq"/>
        </authorList>
    </citation>
    <scope>IDENTIFICATION</scope>
    <source>
        <strain evidence="17">S238N-H82</strain>
        <tissue evidence="17">Testes</tissue>
    </source>
</reference>
<evidence type="ECO:0000313" key="16">
    <source>
        <dbReference type="Proteomes" id="UP000001554"/>
    </source>
</evidence>
<evidence type="ECO:0000256" key="11">
    <source>
        <dbReference type="ARBA" id="ARBA00023242"/>
    </source>
</evidence>
<feature type="active site" description="O-(5'-phospho-DNA)-tyrosine intermediate" evidence="12">
    <location>
        <position position="144"/>
    </location>
</feature>
<dbReference type="InterPro" id="IPR013049">
    <property type="entry name" value="Spo11/TopoVI_A_N"/>
</dbReference>
<keyword evidence="8 12" id="KW-0799">Topoisomerase</keyword>
<comment type="similarity">
    <text evidence="4 12">Belongs to the TOP6A family.</text>
</comment>
<reference evidence="16" key="1">
    <citation type="journal article" date="2020" name="Nat. Ecol. Evol.">
        <title>Deeply conserved synteny resolves early events in vertebrate evolution.</title>
        <authorList>
            <person name="Simakov O."/>
            <person name="Marletaz F."/>
            <person name="Yue J.X."/>
            <person name="O'Connell B."/>
            <person name="Jenkins J."/>
            <person name="Brandt A."/>
            <person name="Calef R."/>
            <person name="Tung C.H."/>
            <person name="Huang T.K."/>
            <person name="Schmutz J."/>
            <person name="Satoh N."/>
            <person name="Yu J.K."/>
            <person name="Putnam N.H."/>
            <person name="Green R.E."/>
            <person name="Rokhsar D.S."/>
        </authorList>
    </citation>
    <scope>NUCLEOTIDE SEQUENCE [LARGE SCALE GENOMIC DNA]</scope>
    <source>
        <strain evidence="16">S238N-H82</strain>
    </source>
</reference>
<dbReference type="InterPro" id="IPR034136">
    <property type="entry name" value="TOPRIM_Topo6A/Spo11"/>
</dbReference>
<dbReference type="Gene3D" id="1.10.10.10">
    <property type="entry name" value="Winged helix-like DNA-binding domain superfamily/Winged helix DNA-binding domain"/>
    <property type="match status" value="1"/>
</dbReference>
<evidence type="ECO:0000256" key="3">
    <source>
        <dbReference type="ARBA" id="ARBA00004123"/>
    </source>
</evidence>
<evidence type="ECO:0000256" key="10">
    <source>
        <dbReference type="ARBA" id="ARBA00023235"/>
    </source>
</evidence>
<dbReference type="GeneID" id="118417550"/>
<evidence type="ECO:0000256" key="2">
    <source>
        <dbReference type="ARBA" id="ARBA00001946"/>
    </source>
</evidence>
<dbReference type="GO" id="GO:0003677">
    <property type="term" value="F:DNA binding"/>
    <property type="evidence" value="ECO:0000318"/>
    <property type="project" value="GO_Central"/>
</dbReference>
<dbReference type="GO" id="GO:0046872">
    <property type="term" value="F:metal ion binding"/>
    <property type="evidence" value="ECO:0007669"/>
    <property type="project" value="UniProtKB-KW"/>
</dbReference>
<dbReference type="Proteomes" id="UP000001554">
    <property type="component" value="Chromosome 6"/>
</dbReference>
<proteinExistence type="inferred from homology"/>
<dbReference type="PROSITE" id="PS52041">
    <property type="entry name" value="TOPO_IIB"/>
    <property type="match status" value="1"/>
</dbReference>
<evidence type="ECO:0000256" key="1">
    <source>
        <dbReference type="ARBA" id="ARBA00000185"/>
    </source>
</evidence>
<protein>
    <recommendedName>
        <fullName evidence="5">DNA topoisomerase (ATP-hydrolyzing)</fullName>
        <ecNumber evidence="5">5.6.2.2</ecNumber>
    </recommendedName>
</protein>
<keyword evidence="7" id="KW-0460">Magnesium</keyword>
<keyword evidence="16" id="KW-1185">Reference proteome</keyword>
<organism evidence="16 17">
    <name type="scientific">Branchiostoma floridae</name>
    <name type="common">Florida lancelet</name>
    <name type="synonym">Amphioxus</name>
    <dbReference type="NCBI Taxonomy" id="7739"/>
    <lineage>
        <taxon>Eukaryota</taxon>
        <taxon>Metazoa</taxon>
        <taxon>Chordata</taxon>
        <taxon>Cephalochordata</taxon>
        <taxon>Leptocardii</taxon>
        <taxon>Amphioxiformes</taxon>
        <taxon>Branchiostomatidae</taxon>
        <taxon>Branchiostoma</taxon>
    </lineage>
</organism>
<accession>A0A9J7LA53</accession>
<dbReference type="InterPro" id="IPR036388">
    <property type="entry name" value="WH-like_DNA-bd_sf"/>
</dbReference>
<evidence type="ECO:0000256" key="6">
    <source>
        <dbReference type="ARBA" id="ARBA00022723"/>
    </source>
</evidence>
<comment type="cofactor">
    <cofactor evidence="2">
        <name>Mg(2+)</name>
        <dbReference type="ChEBI" id="CHEBI:18420"/>
    </cofactor>
</comment>
<name>A0A9J7LA53_BRAFL</name>
<dbReference type="RefSeq" id="XP_035679033.1">
    <property type="nucleotide sequence ID" value="XM_035823140.1"/>
</dbReference>
<feature type="region of interest" description="Disordered" evidence="13">
    <location>
        <begin position="26"/>
        <end position="52"/>
    </location>
</feature>
<dbReference type="OMA" id="IETAGMF"/>
<dbReference type="PRINTS" id="PR01550">
    <property type="entry name" value="TOP6AFAMILY"/>
</dbReference>
<keyword evidence="11" id="KW-0539">Nucleus</keyword>
<comment type="subcellular location">
    <subcellularLocation>
        <location evidence="3">Nucleus</location>
    </subcellularLocation>
</comment>
<evidence type="ECO:0000256" key="9">
    <source>
        <dbReference type="ARBA" id="ARBA00023125"/>
    </source>
</evidence>
<feature type="compositionally biased region" description="Basic and acidic residues" evidence="13">
    <location>
        <begin position="26"/>
        <end position="41"/>
    </location>
</feature>
<dbReference type="GO" id="GO:0000228">
    <property type="term" value="C:nuclear chromosome"/>
    <property type="evidence" value="ECO:0000318"/>
    <property type="project" value="GO_Central"/>
</dbReference>
<dbReference type="GO" id="GO:0000706">
    <property type="term" value="P:meiotic DNA double-strand break processing"/>
    <property type="evidence" value="ECO:0000318"/>
    <property type="project" value="GO_Central"/>
</dbReference>
<dbReference type="InterPro" id="IPR036078">
    <property type="entry name" value="Spo11/TopoVI_A_sf"/>
</dbReference>
<dbReference type="PRINTS" id="PR01551">
    <property type="entry name" value="SPO11HOMOLOG"/>
</dbReference>